<dbReference type="EMBL" id="JACEIK010001356">
    <property type="protein sequence ID" value="MCD7468567.1"/>
    <property type="molecule type" value="Genomic_DNA"/>
</dbReference>
<sequence length="52" mass="6113">NNEKEEHRAPMRNTEKMILEHMEVMRERLTKQGGALKRMSAKLKNIMAETTT</sequence>
<protein>
    <submittedName>
        <fullName evidence="1">Uncharacterized protein</fullName>
    </submittedName>
</protein>
<feature type="non-terminal residue" evidence="1">
    <location>
        <position position="52"/>
    </location>
</feature>
<dbReference type="Proteomes" id="UP000823775">
    <property type="component" value="Unassembled WGS sequence"/>
</dbReference>
<comment type="caution">
    <text evidence="1">The sequence shown here is derived from an EMBL/GenBank/DDBJ whole genome shotgun (WGS) entry which is preliminary data.</text>
</comment>
<keyword evidence="2" id="KW-1185">Reference proteome</keyword>
<accession>A0ABS8TB03</accession>
<proteinExistence type="predicted"/>
<name>A0ABS8TB03_DATST</name>
<evidence type="ECO:0000313" key="1">
    <source>
        <dbReference type="EMBL" id="MCD7468567.1"/>
    </source>
</evidence>
<organism evidence="1 2">
    <name type="scientific">Datura stramonium</name>
    <name type="common">Jimsonweed</name>
    <name type="synonym">Common thornapple</name>
    <dbReference type="NCBI Taxonomy" id="4076"/>
    <lineage>
        <taxon>Eukaryota</taxon>
        <taxon>Viridiplantae</taxon>
        <taxon>Streptophyta</taxon>
        <taxon>Embryophyta</taxon>
        <taxon>Tracheophyta</taxon>
        <taxon>Spermatophyta</taxon>
        <taxon>Magnoliopsida</taxon>
        <taxon>eudicotyledons</taxon>
        <taxon>Gunneridae</taxon>
        <taxon>Pentapetalae</taxon>
        <taxon>asterids</taxon>
        <taxon>lamiids</taxon>
        <taxon>Solanales</taxon>
        <taxon>Solanaceae</taxon>
        <taxon>Solanoideae</taxon>
        <taxon>Datureae</taxon>
        <taxon>Datura</taxon>
    </lineage>
</organism>
<gene>
    <name evidence="1" type="ORF">HAX54_006915</name>
</gene>
<evidence type="ECO:0000313" key="2">
    <source>
        <dbReference type="Proteomes" id="UP000823775"/>
    </source>
</evidence>
<feature type="non-terminal residue" evidence="1">
    <location>
        <position position="1"/>
    </location>
</feature>
<reference evidence="1 2" key="1">
    <citation type="journal article" date="2021" name="BMC Genomics">
        <title>Datura genome reveals duplications of psychoactive alkaloid biosynthetic genes and high mutation rate following tissue culture.</title>
        <authorList>
            <person name="Rajewski A."/>
            <person name="Carter-House D."/>
            <person name="Stajich J."/>
            <person name="Litt A."/>
        </authorList>
    </citation>
    <scope>NUCLEOTIDE SEQUENCE [LARGE SCALE GENOMIC DNA]</scope>
    <source>
        <strain evidence="1">AR-01</strain>
    </source>
</reference>